<dbReference type="EMBL" id="FMUE01000007">
    <property type="protein sequence ID" value="SCX27162.1"/>
    <property type="molecule type" value="Genomic_DNA"/>
</dbReference>
<evidence type="ECO:0000313" key="3">
    <source>
        <dbReference type="Proteomes" id="UP000187891"/>
    </source>
</evidence>
<gene>
    <name evidence="2" type="ORF">DSM25559_2955</name>
</gene>
<proteinExistence type="predicted"/>
<dbReference type="SUPFAM" id="SSF47413">
    <property type="entry name" value="lambda repressor-like DNA-binding domains"/>
    <property type="match status" value="1"/>
</dbReference>
<dbReference type="AlphaFoldDB" id="A0A1R3TS93"/>
<dbReference type="SMART" id="SM00530">
    <property type="entry name" value="HTH_XRE"/>
    <property type="match status" value="1"/>
</dbReference>
<feature type="domain" description="HTH cro/C1-type" evidence="1">
    <location>
        <begin position="8"/>
        <end position="62"/>
    </location>
</feature>
<evidence type="ECO:0000259" key="1">
    <source>
        <dbReference type="PROSITE" id="PS50943"/>
    </source>
</evidence>
<dbReference type="Pfam" id="PF01381">
    <property type="entry name" value="HTH_3"/>
    <property type="match status" value="1"/>
</dbReference>
<dbReference type="PROSITE" id="PS50943">
    <property type="entry name" value="HTH_CROC1"/>
    <property type="match status" value="1"/>
</dbReference>
<organism evidence="2 3">
    <name type="scientific">Agrobacterium rosae</name>
    <dbReference type="NCBI Taxonomy" id="1972867"/>
    <lineage>
        <taxon>Bacteria</taxon>
        <taxon>Pseudomonadati</taxon>
        <taxon>Pseudomonadota</taxon>
        <taxon>Alphaproteobacteria</taxon>
        <taxon>Hyphomicrobiales</taxon>
        <taxon>Rhizobiaceae</taxon>
        <taxon>Rhizobium/Agrobacterium group</taxon>
        <taxon>Agrobacterium</taxon>
    </lineage>
</organism>
<protein>
    <submittedName>
        <fullName evidence="2">Transcriptional regulator, y4mF family</fullName>
    </submittedName>
</protein>
<dbReference type="InterPro" id="IPR010982">
    <property type="entry name" value="Lambda_DNA-bd_dom_sf"/>
</dbReference>
<accession>A0A1R3TS93</accession>
<dbReference type="InterPro" id="IPR001387">
    <property type="entry name" value="Cro/C1-type_HTH"/>
</dbReference>
<dbReference type="GO" id="GO:0003677">
    <property type="term" value="F:DNA binding"/>
    <property type="evidence" value="ECO:0007669"/>
    <property type="project" value="InterPro"/>
</dbReference>
<dbReference type="STRING" id="1907666.DSM25559_2955"/>
<name>A0A1R3TS93_9HYPH</name>
<reference evidence="3" key="1">
    <citation type="submission" date="2016-10" db="EMBL/GenBank/DDBJ databases">
        <authorList>
            <person name="Wibberg D."/>
        </authorList>
    </citation>
    <scope>NUCLEOTIDE SEQUENCE [LARGE SCALE GENOMIC DNA]</scope>
</reference>
<dbReference type="CDD" id="cd00093">
    <property type="entry name" value="HTH_XRE"/>
    <property type="match status" value="1"/>
</dbReference>
<evidence type="ECO:0000313" key="2">
    <source>
        <dbReference type="EMBL" id="SCX27162.1"/>
    </source>
</evidence>
<dbReference type="Gene3D" id="1.10.260.40">
    <property type="entry name" value="lambda repressor-like DNA-binding domains"/>
    <property type="match status" value="1"/>
</dbReference>
<sequence length="97" mass="11005">MIDWPKFVRERMNDLKISQRALATASGVSRSTTRRFLCGGPHVKMETLQQLLQALGYDVSPVQTGKLSPDLFREHRKAVKRPVRPKLIKAAGCGRRF</sequence>
<dbReference type="Proteomes" id="UP000187891">
    <property type="component" value="Unassembled WGS sequence"/>
</dbReference>